<dbReference type="GO" id="GO:0006508">
    <property type="term" value="P:proteolysis"/>
    <property type="evidence" value="ECO:0007669"/>
    <property type="project" value="UniProtKB-KW"/>
</dbReference>
<dbReference type="Proteomes" id="UP000286134">
    <property type="component" value="Unassembled WGS sequence"/>
</dbReference>
<dbReference type="GO" id="GO:0004843">
    <property type="term" value="F:cysteine-type deubiquitinase activity"/>
    <property type="evidence" value="ECO:0007669"/>
    <property type="project" value="UniProtKB-UniRule"/>
</dbReference>
<accession>A0A420HLE3</accession>
<dbReference type="GO" id="GO:0005634">
    <property type="term" value="C:nucleus"/>
    <property type="evidence" value="ECO:0007669"/>
    <property type="project" value="TreeGrafter"/>
</dbReference>
<dbReference type="EMBL" id="MCFK01006902">
    <property type="protein sequence ID" value="RKF58244.1"/>
    <property type="molecule type" value="Genomic_DNA"/>
</dbReference>
<reference evidence="5 6" key="1">
    <citation type="journal article" date="2018" name="BMC Genomics">
        <title>Comparative genome analyses reveal sequence features reflecting distinct modes of host-adaptation between dicot and monocot powdery mildew.</title>
        <authorList>
            <person name="Wu Y."/>
            <person name="Ma X."/>
            <person name="Pan Z."/>
            <person name="Kale S.D."/>
            <person name="Song Y."/>
            <person name="King H."/>
            <person name="Zhang Q."/>
            <person name="Presley C."/>
            <person name="Deng X."/>
            <person name="Wei C.I."/>
            <person name="Xiao S."/>
        </authorList>
    </citation>
    <scope>NUCLEOTIDE SEQUENCE [LARGE SCALE GENOMIC DNA]</scope>
    <source>
        <strain evidence="5">UMSG2</strain>
    </source>
</reference>
<dbReference type="AlphaFoldDB" id="A0A420HLE3"/>
<keyword evidence="1 5" id="KW-0378">Hydrolase</keyword>
<dbReference type="InterPro" id="IPR018200">
    <property type="entry name" value="USP_CS"/>
</dbReference>
<keyword evidence="1" id="KW-0833">Ubl conjugation pathway</keyword>
<dbReference type="PANTHER" id="PTHR24006">
    <property type="entry name" value="UBIQUITIN CARBOXYL-TERMINAL HYDROLASE"/>
    <property type="match status" value="1"/>
</dbReference>
<sequence length="634" mass="70291">MPDKQLTIATYAAGASLAAITLVYVFAPTFFLDSESTSSAQSFQKKTIVGLFNPGNDCFINAILQALAGLGDLRVYLIRETHRRKLDGLNIYAQVVTNPVRKGLPQWKLEGLQLGIVTQGLKDILDALNERPIYKKTISAGIFIKVLEEAFKQKISVQQQDAQEFFQVVAERLCDEYHAGQRVRSCARIANSRITPSEATNGTSPDLKLETQISENDNVDLAEVEEVDHSVGGKSGVVASPVNNESNPLTCEVEEGFPFEGGTESQIECLTCGFKPKSTISTFCSLTLSLPQVSSTTLGSCFDQLFKTEYVEDFKCEKCRLVHALKTFEKQLSNSSSEISRDKSRKAIEAIQAAIDNNPEEELKNIEMPDLKFAPRRKIAKHARITNFPKVLAIHLSRSIFDAGYCTMKNSARVLFPELLSLGGLVNQKLYRLSSVVCHKGSHNSGHYESFRRHTLIAPYSTPDTFKPSKIYSKNNITTPPLMPKPPKSATESSGQSSADNSLSGSTPKHLSQVSTSNSSFSYLDSNHSTGKVTSDGILNTSITTKTDDKRETTKIRSRVRSTLFKVSSFTPKKTETNGSTKGIKGNGILRAKRQSVDRWWRISDEKIKECKTADVLAMQREVYLLFYELEKEN</sequence>
<keyword evidence="3" id="KW-0812">Transmembrane</keyword>
<evidence type="ECO:0000259" key="4">
    <source>
        <dbReference type="PROSITE" id="PS50235"/>
    </source>
</evidence>
<keyword evidence="3" id="KW-1133">Transmembrane helix</keyword>
<keyword evidence="6" id="KW-1185">Reference proteome</keyword>
<keyword evidence="3" id="KW-0472">Membrane</keyword>
<keyword evidence="1" id="KW-0645">Protease</keyword>
<feature type="domain" description="USP" evidence="4">
    <location>
        <begin position="49"/>
        <end position="631"/>
    </location>
</feature>
<name>A0A420HLE3_9PEZI</name>
<comment type="catalytic activity">
    <reaction evidence="1">
        <text>Thiol-dependent hydrolysis of ester, thioester, amide, peptide and isopeptide bonds formed by the C-terminal Gly of ubiquitin (a 76-residue protein attached to proteins as an intracellular targeting signal).</text>
        <dbReference type="EC" id="3.4.19.12"/>
    </reaction>
</comment>
<dbReference type="InterPro" id="IPR028889">
    <property type="entry name" value="USP"/>
</dbReference>
<feature type="region of interest" description="Disordered" evidence="2">
    <location>
        <begin position="469"/>
        <end position="518"/>
    </location>
</feature>
<dbReference type="InterPro" id="IPR001394">
    <property type="entry name" value="Peptidase_C19_UCH"/>
</dbReference>
<dbReference type="CDD" id="cd02662">
    <property type="entry name" value="Peptidase_C19F"/>
    <property type="match status" value="1"/>
</dbReference>
<dbReference type="PANTHER" id="PTHR24006:SF904">
    <property type="entry name" value="UBIQUITIN CARBOXYL-TERMINAL HYDROLASE 16"/>
    <property type="match status" value="1"/>
</dbReference>
<dbReference type="Pfam" id="PF00443">
    <property type="entry name" value="UCH"/>
    <property type="match status" value="1"/>
</dbReference>
<comment type="caution">
    <text evidence="5">The sequence shown here is derived from an EMBL/GenBank/DDBJ whole genome shotgun (WGS) entry which is preliminary data.</text>
</comment>
<feature type="compositionally biased region" description="Polar residues" evidence="2">
    <location>
        <begin position="490"/>
        <end position="518"/>
    </location>
</feature>
<evidence type="ECO:0000313" key="6">
    <source>
        <dbReference type="Proteomes" id="UP000286134"/>
    </source>
</evidence>
<dbReference type="OrthoDB" id="2248014at2759"/>
<evidence type="ECO:0000256" key="2">
    <source>
        <dbReference type="SAM" id="MobiDB-lite"/>
    </source>
</evidence>
<evidence type="ECO:0000256" key="1">
    <source>
        <dbReference type="RuleBase" id="RU366025"/>
    </source>
</evidence>
<dbReference type="STRING" id="212602.A0A420HLE3"/>
<dbReference type="GO" id="GO:0005829">
    <property type="term" value="C:cytosol"/>
    <property type="evidence" value="ECO:0007669"/>
    <property type="project" value="TreeGrafter"/>
</dbReference>
<proteinExistence type="inferred from homology"/>
<dbReference type="PROSITE" id="PS00973">
    <property type="entry name" value="USP_2"/>
    <property type="match status" value="1"/>
</dbReference>
<organism evidence="5 6">
    <name type="scientific">Erysiphe neolycopersici</name>
    <dbReference type="NCBI Taxonomy" id="212602"/>
    <lineage>
        <taxon>Eukaryota</taxon>
        <taxon>Fungi</taxon>
        <taxon>Dikarya</taxon>
        <taxon>Ascomycota</taxon>
        <taxon>Pezizomycotina</taxon>
        <taxon>Leotiomycetes</taxon>
        <taxon>Erysiphales</taxon>
        <taxon>Erysiphaceae</taxon>
        <taxon>Erysiphe</taxon>
    </lineage>
</organism>
<feature type="transmembrane region" description="Helical" evidence="3">
    <location>
        <begin position="12"/>
        <end position="32"/>
    </location>
</feature>
<dbReference type="EC" id="3.4.19.12" evidence="1"/>
<dbReference type="InterPro" id="IPR038765">
    <property type="entry name" value="Papain-like_cys_pep_sf"/>
</dbReference>
<evidence type="ECO:0000313" key="5">
    <source>
        <dbReference type="EMBL" id="RKF58244.1"/>
    </source>
</evidence>
<evidence type="ECO:0000256" key="3">
    <source>
        <dbReference type="SAM" id="Phobius"/>
    </source>
</evidence>
<dbReference type="InterPro" id="IPR050164">
    <property type="entry name" value="Peptidase_C19"/>
</dbReference>
<protein>
    <recommendedName>
        <fullName evidence="1">Ubiquitin carboxyl-terminal hydrolase</fullName>
        <ecNumber evidence="1">3.4.19.12</ecNumber>
    </recommendedName>
</protein>
<keyword evidence="1" id="KW-0788">Thiol protease</keyword>
<dbReference type="SUPFAM" id="SSF54001">
    <property type="entry name" value="Cysteine proteinases"/>
    <property type="match status" value="1"/>
</dbReference>
<dbReference type="GO" id="GO:0016579">
    <property type="term" value="P:protein deubiquitination"/>
    <property type="evidence" value="ECO:0007669"/>
    <property type="project" value="InterPro"/>
</dbReference>
<comment type="similarity">
    <text evidence="1">Belongs to the peptidase C19 family.</text>
</comment>
<dbReference type="PROSITE" id="PS00972">
    <property type="entry name" value="USP_1"/>
    <property type="match status" value="1"/>
</dbReference>
<dbReference type="PROSITE" id="PS50235">
    <property type="entry name" value="USP_3"/>
    <property type="match status" value="1"/>
</dbReference>
<gene>
    <name evidence="5" type="ORF">OnM2_069027</name>
</gene>
<dbReference type="Gene3D" id="3.90.70.10">
    <property type="entry name" value="Cysteine proteinases"/>
    <property type="match status" value="1"/>
</dbReference>